<evidence type="ECO:0000313" key="1">
    <source>
        <dbReference type="EMBL" id="EGV19412.1"/>
    </source>
</evidence>
<organism evidence="1 2">
    <name type="scientific">Thiocapsa marina 5811</name>
    <dbReference type="NCBI Taxonomy" id="768671"/>
    <lineage>
        <taxon>Bacteria</taxon>
        <taxon>Pseudomonadati</taxon>
        <taxon>Pseudomonadota</taxon>
        <taxon>Gammaproteobacteria</taxon>
        <taxon>Chromatiales</taxon>
        <taxon>Chromatiaceae</taxon>
        <taxon>Thiocapsa</taxon>
    </lineage>
</organism>
<keyword evidence="2" id="KW-1185">Reference proteome</keyword>
<dbReference type="OrthoDB" id="5765761at2"/>
<dbReference type="AlphaFoldDB" id="F9U9F4"/>
<sequence length="322" mass="35725">MPPISVVLRLSDQCRGLRDCLDSLHAQSIGVERFEVCVSAEGLAEALPEDLQAIRSTLPFRYASGRHSKTSVDSYAGLSVARGRIVFFVSGDEVLDPCCLEEHQRTHKEYPDPHVCVLGYTRLRGEAARSPLMHYLADAGCMPCDHPEASSGSAMDGSAFFGESRSFKRAFLLEQGALDPRLPLGFEWGELGYRLHSNGLKVTRNAAAVTEMARSLSFEDACSHSYRQGRADRVLVQVHPEPEARAWSQIDRAESDWEVVEPIFEDVVKAARELDRFAQERCRFDLPIDELATRLLYRSYAAAFRAHRLLGAVGGVVNGTNP</sequence>
<protein>
    <submittedName>
        <fullName evidence="1">Glycosyl transferase family protein</fullName>
    </submittedName>
</protein>
<dbReference type="STRING" id="768671.ThimaDRAFT_1556"/>
<dbReference type="InterPro" id="IPR029044">
    <property type="entry name" value="Nucleotide-diphossugar_trans"/>
</dbReference>
<keyword evidence="1" id="KW-0808">Transferase</keyword>
<dbReference type="Proteomes" id="UP000005459">
    <property type="component" value="Unassembled WGS sequence"/>
</dbReference>
<dbReference type="CDD" id="cd00761">
    <property type="entry name" value="Glyco_tranf_GTA_type"/>
    <property type="match status" value="1"/>
</dbReference>
<dbReference type="GO" id="GO:0016740">
    <property type="term" value="F:transferase activity"/>
    <property type="evidence" value="ECO:0007669"/>
    <property type="project" value="UniProtKB-KW"/>
</dbReference>
<dbReference type="EMBL" id="AFWV01000004">
    <property type="protein sequence ID" value="EGV19412.1"/>
    <property type="molecule type" value="Genomic_DNA"/>
</dbReference>
<dbReference type="eggNOG" id="COG1216">
    <property type="taxonomic scope" value="Bacteria"/>
</dbReference>
<dbReference type="SUPFAM" id="SSF53448">
    <property type="entry name" value="Nucleotide-diphospho-sugar transferases"/>
    <property type="match status" value="1"/>
</dbReference>
<dbReference type="RefSeq" id="WP_007192433.1">
    <property type="nucleotide sequence ID" value="NZ_AFWV01000004.1"/>
</dbReference>
<proteinExistence type="predicted"/>
<reference evidence="1 2" key="1">
    <citation type="submission" date="2011-06" db="EMBL/GenBank/DDBJ databases">
        <title>The draft genome of Thiocapsa marina 5811.</title>
        <authorList>
            <consortium name="US DOE Joint Genome Institute (JGI-PGF)"/>
            <person name="Lucas S."/>
            <person name="Han J."/>
            <person name="Cheng J.-F."/>
            <person name="Goodwin L."/>
            <person name="Pitluck S."/>
            <person name="Peters L."/>
            <person name="Land M.L."/>
            <person name="Hauser L."/>
            <person name="Vogl K."/>
            <person name="Liu Z."/>
            <person name="Imhoff J."/>
            <person name="Thiel V."/>
            <person name="Frigaard N.-U."/>
            <person name="Bryant D."/>
            <person name="Woyke T.J."/>
        </authorList>
    </citation>
    <scope>NUCLEOTIDE SEQUENCE [LARGE SCALE GENOMIC DNA]</scope>
    <source>
        <strain evidence="1 2">5811</strain>
    </source>
</reference>
<dbReference type="Gene3D" id="3.90.550.10">
    <property type="entry name" value="Spore Coat Polysaccharide Biosynthesis Protein SpsA, Chain A"/>
    <property type="match status" value="1"/>
</dbReference>
<evidence type="ECO:0000313" key="2">
    <source>
        <dbReference type="Proteomes" id="UP000005459"/>
    </source>
</evidence>
<accession>F9U9F4</accession>
<gene>
    <name evidence="1" type="ORF">ThimaDRAFT_1556</name>
</gene>
<name>F9U9F4_9GAMM</name>